<dbReference type="InterPro" id="IPR044005">
    <property type="entry name" value="DZR_2"/>
</dbReference>
<dbReference type="Pfam" id="PF00156">
    <property type="entry name" value="Pribosyltran"/>
    <property type="match status" value="1"/>
</dbReference>
<accession>A0A7C3CRZ8</accession>
<feature type="domain" description="Double zinc ribbon" evidence="3">
    <location>
        <begin position="16"/>
        <end position="73"/>
    </location>
</feature>
<evidence type="ECO:0000259" key="2">
    <source>
        <dbReference type="Pfam" id="PF00156"/>
    </source>
</evidence>
<dbReference type="CDD" id="cd06223">
    <property type="entry name" value="PRTases_typeI"/>
    <property type="match status" value="1"/>
</dbReference>
<dbReference type="Pfam" id="PF18912">
    <property type="entry name" value="DZR_2"/>
    <property type="match status" value="1"/>
</dbReference>
<organism evidence="4">
    <name type="scientific">Thermosulfurimonas dismutans</name>
    <dbReference type="NCBI Taxonomy" id="999894"/>
    <lineage>
        <taxon>Bacteria</taxon>
        <taxon>Pseudomonadati</taxon>
        <taxon>Thermodesulfobacteriota</taxon>
        <taxon>Thermodesulfobacteria</taxon>
        <taxon>Thermodesulfobacteriales</taxon>
        <taxon>Thermodesulfobacteriaceae</taxon>
        <taxon>Thermosulfurimonas</taxon>
    </lineage>
</organism>
<proteinExistence type="inferred from homology"/>
<dbReference type="PANTHER" id="PTHR47505:SF1">
    <property type="entry name" value="DNA UTILIZATION PROTEIN YHGH"/>
    <property type="match status" value="1"/>
</dbReference>
<name>A0A7C3CRZ8_9BACT</name>
<comment type="caution">
    <text evidence="4">The sequence shown here is derived from an EMBL/GenBank/DDBJ whole genome shotgun (WGS) entry which is preliminary data.</text>
</comment>
<sequence>MRSNLSSFLAGLSERVLSFLFPEYCLSCGRYLPEGGLLCPECEESLPINRNFCPVCARPYPEGVPPHPCGDCLSGRPFSRVLAPFLYVPPVSDWIKRLKFAEDFTLARGLSRLLRKHLPRELSFDLVVPVPLGRKRLFKRGFNQSALLARLAFGRLDEILVRTRETPPQSELPASERGRNVRRAFSVKDETRVFARRVLLVDDVMTTGATVEECARVLRAAGAREVTVAVLARA</sequence>
<reference evidence="4" key="1">
    <citation type="journal article" date="2020" name="mSystems">
        <title>Genome- and Community-Level Interaction Insights into Carbon Utilization and Element Cycling Functions of Hydrothermarchaeota in Hydrothermal Sediment.</title>
        <authorList>
            <person name="Zhou Z."/>
            <person name="Liu Y."/>
            <person name="Xu W."/>
            <person name="Pan J."/>
            <person name="Luo Z.H."/>
            <person name="Li M."/>
        </authorList>
    </citation>
    <scope>NUCLEOTIDE SEQUENCE [LARGE SCALE GENOMIC DNA]</scope>
    <source>
        <strain evidence="4">HyVt-483</strain>
    </source>
</reference>
<comment type="similarity">
    <text evidence="1">Belongs to the ComF/GntX family.</text>
</comment>
<dbReference type="SUPFAM" id="SSF53271">
    <property type="entry name" value="PRTase-like"/>
    <property type="match status" value="1"/>
</dbReference>
<dbReference type="AlphaFoldDB" id="A0A7C3CRZ8"/>
<dbReference type="Proteomes" id="UP000886043">
    <property type="component" value="Unassembled WGS sequence"/>
</dbReference>
<dbReference type="InterPro" id="IPR029057">
    <property type="entry name" value="PRTase-like"/>
</dbReference>
<dbReference type="Gene3D" id="3.40.50.2020">
    <property type="match status" value="1"/>
</dbReference>
<dbReference type="PANTHER" id="PTHR47505">
    <property type="entry name" value="DNA UTILIZATION PROTEIN YHGH"/>
    <property type="match status" value="1"/>
</dbReference>
<dbReference type="InterPro" id="IPR051910">
    <property type="entry name" value="ComF/GntX_DNA_util-trans"/>
</dbReference>
<dbReference type="InterPro" id="IPR000836">
    <property type="entry name" value="PRTase_dom"/>
</dbReference>
<feature type="domain" description="Phosphoribosyltransferase" evidence="2">
    <location>
        <begin position="188"/>
        <end position="233"/>
    </location>
</feature>
<dbReference type="EMBL" id="DRMH01000006">
    <property type="protein sequence ID" value="HFC96873.1"/>
    <property type="molecule type" value="Genomic_DNA"/>
</dbReference>
<protein>
    <submittedName>
        <fullName evidence="4">ComF family protein</fullName>
    </submittedName>
</protein>
<evidence type="ECO:0000259" key="3">
    <source>
        <dbReference type="Pfam" id="PF18912"/>
    </source>
</evidence>
<evidence type="ECO:0000313" key="4">
    <source>
        <dbReference type="EMBL" id="HFC96873.1"/>
    </source>
</evidence>
<evidence type="ECO:0000256" key="1">
    <source>
        <dbReference type="ARBA" id="ARBA00008007"/>
    </source>
</evidence>
<gene>
    <name evidence="4" type="ORF">ENJ40_00245</name>
</gene>